<organism evidence="6 7">
    <name type="scientific">Acrasis kona</name>
    <dbReference type="NCBI Taxonomy" id="1008807"/>
    <lineage>
        <taxon>Eukaryota</taxon>
        <taxon>Discoba</taxon>
        <taxon>Heterolobosea</taxon>
        <taxon>Tetramitia</taxon>
        <taxon>Eutetramitia</taxon>
        <taxon>Acrasidae</taxon>
        <taxon>Acrasis</taxon>
    </lineage>
</organism>
<accession>A0AAW2ZEN6</accession>
<feature type="compositionally biased region" description="Polar residues" evidence="5">
    <location>
        <begin position="310"/>
        <end position="324"/>
    </location>
</feature>
<evidence type="ECO:0000256" key="5">
    <source>
        <dbReference type="SAM" id="MobiDB-lite"/>
    </source>
</evidence>
<evidence type="ECO:0000256" key="2">
    <source>
        <dbReference type="ARBA" id="ARBA00022763"/>
    </source>
</evidence>
<dbReference type="InterPro" id="IPR042525">
    <property type="entry name" value="Rad52_Rad59_Rad22_sf"/>
</dbReference>
<name>A0AAW2ZEN6_9EUKA</name>
<evidence type="ECO:0000256" key="3">
    <source>
        <dbReference type="ARBA" id="ARBA00023172"/>
    </source>
</evidence>
<sequence length="348" mass="38388">MDIVKTEGGSESKTQLPFGTIQFSDDERLFLQNQLENKLTQDDISNRPGPNGTPVYYIETWRAIEIANQTFGFNGWSSRIMETTTDYLEQVETTGKFNVGVSATVRIMLKDGCFHEDLGYGTAENQKYKGAAIEHAKKKAVSDGLKRALRNFGNALGLTIYDKTHIDKVKRESKRAKTNVVKQPKLVNPHFSHTQSSSNSTQANETSTQQLLTSQTQHAAQPQHSTPPNPDPTEASLSKIKAETNDIKLPPNTMKPKKSVPEVSQPTLTTTSSPINEASSPQKLTTGTINRPAVATRLPGARLPPRIPNAGQNINGKRPNSTPPDMNKQENGVEGDEQQVKRQRLSEE</sequence>
<dbReference type="FunFam" id="3.30.390.80:FF:000001">
    <property type="entry name" value="DNA repair protein RAD52 homolog"/>
    <property type="match status" value="1"/>
</dbReference>
<feature type="compositionally biased region" description="Polar residues" evidence="5">
    <location>
        <begin position="262"/>
        <end position="289"/>
    </location>
</feature>
<dbReference type="EMBL" id="JAOPGA020001307">
    <property type="protein sequence ID" value="KAL0487139.1"/>
    <property type="molecule type" value="Genomic_DNA"/>
</dbReference>
<dbReference type="AlphaFoldDB" id="A0AAW2ZEN6"/>
<dbReference type="PANTHER" id="PTHR12132:SF1">
    <property type="entry name" value="DNA REPAIR PROTEIN RAD52 HOMOLOG"/>
    <property type="match status" value="1"/>
</dbReference>
<feature type="compositionally biased region" description="Low complexity" evidence="5">
    <location>
        <begin position="206"/>
        <end position="217"/>
    </location>
</feature>
<feature type="compositionally biased region" description="Basic and acidic residues" evidence="5">
    <location>
        <begin position="338"/>
        <end position="348"/>
    </location>
</feature>
<protein>
    <submittedName>
        <fullName evidence="6">DNA repair and recombination protein RAD52</fullName>
    </submittedName>
</protein>
<dbReference type="GO" id="GO:0006312">
    <property type="term" value="P:mitotic recombination"/>
    <property type="evidence" value="ECO:0007669"/>
    <property type="project" value="TreeGrafter"/>
</dbReference>
<reference evidence="6 7" key="1">
    <citation type="submission" date="2024-03" db="EMBL/GenBank/DDBJ databases">
        <title>The Acrasis kona genome and developmental transcriptomes reveal deep origins of eukaryotic multicellular pathways.</title>
        <authorList>
            <person name="Sheikh S."/>
            <person name="Fu C.-J."/>
            <person name="Brown M.W."/>
            <person name="Baldauf S.L."/>
        </authorList>
    </citation>
    <scope>NUCLEOTIDE SEQUENCE [LARGE SCALE GENOMIC DNA]</scope>
    <source>
        <strain evidence="6 7">ATCC MYA-3509</strain>
    </source>
</reference>
<proteinExistence type="inferred from homology"/>
<dbReference type="Pfam" id="PF04098">
    <property type="entry name" value="Rad52_Rad22"/>
    <property type="match status" value="1"/>
</dbReference>
<dbReference type="Proteomes" id="UP001431209">
    <property type="component" value="Unassembled WGS sequence"/>
</dbReference>
<dbReference type="Gene3D" id="3.30.390.80">
    <property type="entry name" value="DNA repair protein Rad52/59/22"/>
    <property type="match status" value="1"/>
</dbReference>
<dbReference type="GO" id="GO:0045002">
    <property type="term" value="P:double-strand break repair via single-strand annealing"/>
    <property type="evidence" value="ECO:0007669"/>
    <property type="project" value="TreeGrafter"/>
</dbReference>
<dbReference type="InterPro" id="IPR041247">
    <property type="entry name" value="Rad52_fam"/>
</dbReference>
<dbReference type="PANTHER" id="PTHR12132">
    <property type="entry name" value="DNA REPAIR AND RECOMBINATION PROTEIN RAD52, RAD59"/>
    <property type="match status" value="1"/>
</dbReference>
<dbReference type="GO" id="GO:0000724">
    <property type="term" value="P:double-strand break repair via homologous recombination"/>
    <property type="evidence" value="ECO:0007669"/>
    <property type="project" value="TreeGrafter"/>
</dbReference>
<evidence type="ECO:0000313" key="6">
    <source>
        <dbReference type="EMBL" id="KAL0487139.1"/>
    </source>
</evidence>
<keyword evidence="2" id="KW-0227">DNA damage</keyword>
<dbReference type="SUPFAM" id="SSF54768">
    <property type="entry name" value="dsRNA-binding domain-like"/>
    <property type="match status" value="1"/>
</dbReference>
<comment type="caution">
    <text evidence="6">The sequence shown here is derived from an EMBL/GenBank/DDBJ whole genome shotgun (WGS) entry which is preliminary data.</text>
</comment>
<dbReference type="InterPro" id="IPR007232">
    <property type="entry name" value="Rad52_Rad59_Rad22"/>
</dbReference>
<comment type="similarity">
    <text evidence="1">Belongs to the RAD52 family.</text>
</comment>
<evidence type="ECO:0000256" key="4">
    <source>
        <dbReference type="ARBA" id="ARBA00023204"/>
    </source>
</evidence>
<keyword evidence="7" id="KW-1185">Reference proteome</keyword>
<gene>
    <name evidence="6" type="ORF">AKO1_001034</name>
</gene>
<feature type="non-terminal residue" evidence="6">
    <location>
        <position position="348"/>
    </location>
</feature>
<keyword evidence="4" id="KW-0234">DNA repair</keyword>
<keyword evidence="3" id="KW-0233">DNA recombination</keyword>
<evidence type="ECO:0000256" key="1">
    <source>
        <dbReference type="ARBA" id="ARBA00006638"/>
    </source>
</evidence>
<feature type="region of interest" description="Disordered" evidence="5">
    <location>
        <begin position="170"/>
        <end position="348"/>
    </location>
</feature>
<evidence type="ECO:0000313" key="7">
    <source>
        <dbReference type="Proteomes" id="UP001431209"/>
    </source>
</evidence>
<feature type="compositionally biased region" description="Polar residues" evidence="5">
    <location>
        <begin position="191"/>
        <end position="205"/>
    </location>
</feature>
<dbReference type="GO" id="GO:0005634">
    <property type="term" value="C:nucleus"/>
    <property type="evidence" value="ECO:0007669"/>
    <property type="project" value="TreeGrafter"/>
</dbReference>